<feature type="compositionally biased region" description="Low complexity" evidence="10">
    <location>
        <begin position="45"/>
        <end position="72"/>
    </location>
</feature>
<feature type="domain" description="C2H2-type" evidence="11">
    <location>
        <begin position="132"/>
        <end position="159"/>
    </location>
</feature>
<dbReference type="OrthoDB" id="658433at2759"/>
<gene>
    <name evidence="12" type="ORF">LUZ63_010647</name>
</gene>
<reference evidence="12" key="1">
    <citation type="journal article" date="2022" name="Cell">
        <title>Repeat-based holocentromeres influence genome architecture and karyotype evolution.</title>
        <authorList>
            <person name="Hofstatter P.G."/>
            <person name="Thangavel G."/>
            <person name="Lux T."/>
            <person name="Neumann P."/>
            <person name="Vondrak T."/>
            <person name="Novak P."/>
            <person name="Zhang M."/>
            <person name="Costa L."/>
            <person name="Castellani M."/>
            <person name="Scott A."/>
            <person name="Toegelov H."/>
            <person name="Fuchs J."/>
            <person name="Mata-Sucre Y."/>
            <person name="Dias Y."/>
            <person name="Vanzela A.L.L."/>
            <person name="Huettel B."/>
            <person name="Almeida C.C.S."/>
            <person name="Simkova H."/>
            <person name="Souza G."/>
            <person name="Pedrosa-Harand A."/>
            <person name="Macas J."/>
            <person name="Mayer K.F.X."/>
            <person name="Houben A."/>
            <person name="Marques A."/>
        </authorList>
    </citation>
    <scope>NUCLEOTIDE SEQUENCE</scope>
    <source>
        <strain evidence="12">RhyBre1mFocal</strain>
    </source>
</reference>
<evidence type="ECO:0000256" key="5">
    <source>
        <dbReference type="ARBA" id="ARBA00022833"/>
    </source>
</evidence>
<dbReference type="AlphaFoldDB" id="A0A9Q0CI71"/>
<evidence type="ECO:0000256" key="1">
    <source>
        <dbReference type="ARBA" id="ARBA00004123"/>
    </source>
</evidence>
<dbReference type="InterPro" id="IPR013087">
    <property type="entry name" value="Znf_C2H2_type"/>
</dbReference>
<evidence type="ECO:0000256" key="4">
    <source>
        <dbReference type="ARBA" id="ARBA00022771"/>
    </source>
</evidence>
<keyword evidence="8" id="KW-0539">Nucleus</keyword>
<dbReference type="SMART" id="SM00355">
    <property type="entry name" value="ZnF_C2H2"/>
    <property type="match status" value="2"/>
</dbReference>
<dbReference type="SUPFAM" id="SSF57667">
    <property type="entry name" value="beta-beta-alpha zinc fingers"/>
    <property type="match status" value="1"/>
</dbReference>
<feature type="domain" description="C2H2-type" evidence="11">
    <location>
        <begin position="205"/>
        <end position="232"/>
    </location>
</feature>
<keyword evidence="4 9" id="KW-0863">Zinc-finger</keyword>
<keyword evidence="6" id="KW-0805">Transcription regulation</keyword>
<keyword evidence="13" id="KW-1185">Reference proteome</keyword>
<sequence length="291" mass="32022">MEHGEQGREEECRTGLIPKGRRTKRYRPPFPPALQVDGSCYQVNGSPSPVVGSSSPAMDSPYRSSSSSSQESLCEHTEEEQAVASYLLLLSNSQESPRHATPINEAPPVQFVEAKSKGNTSKWIGPDGQVLYRCETCGRDFLSFQALGGHRASHKKPRLAQPKNEYSSRTSILEIRKAAEEAKEEDMLKLSMNSFTMAIAKTRIHQCTICGSKFASGQALGGHMRRHRNPAMAPEAALSDVLALDTEIMEENVILNENQTSPLALDLNLPAPLEEKRTTNLLLSPEVDCPF</sequence>
<evidence type="ECO:0000256" key="8">
    <source>
        <dbReference type="ARBA" id="ARBA00023242"/>
    </source>
</evidence>
<dbReference type="PROSITE" id="PS50157">
    <property type="entry name" value="ZINC_FINGER_C2H2_2"/>
    <property type="match status" value="2"/>
</dbReference>
<organism evidence="12 13">
    <name type="scientific">Rhynchospora breviuscula</name>
    <dbReference type="NCBI Taxonomy" id="2022672"/>
    <lineage>
        <taxon>Eukaryota</taxon>
        <taxon>Viridiplantae</taxon>
        <taxon>Streptophyta</taxon>
        <taxon>Embryophyta</taxon>
        <taxon>Tracheophyta</taxon>
        <taxon>Spermatophyta</taxon>
        <taxon>Magnoliopsida</taxon>
        <taxon>Liliopsida</taxon>
        <taxon>Poales</taxon>
        <taxon>Cyperaceae</taxon>
        <taxon>Cyperoideae</taxon>
        <taxon>Rhynchosporeae</taxon>
        <taxon>Rhynchospora</taxon>
    </lineage>
</organism>
<evidence type="ECO:0000256" key="10">
    <source>
        <dbReference type="SAM" id="MobiDB-lite"/>
    </source>
</evidence>
<comment type="caution">
    <text evidence="12">The sequence shown here is derived from an EMBL/GenBank/DDBJ whole genome shotgun (WGS) entry which is preliminary data.</text>
</comment>
<evidence type="ECO:0000256" key="7">
    <source>
        <dbReference type="ARBA" id="ARBA00023163"/>
    </source>
</evidence>
<evidence type="ECO:0000313" key="13">
    <source>
        <dbReference type="Proteomes" id="UP001151287"/>
    </source>
</evidence>
<accession>A0A9Q0CI71</accession>
<keyword evidence="3" id="KW-0677">Repeat</keyword>
<evidence type="ECO:0000259" key="11">
    <source>
        <dbReference type="PROSITE" id="PS50157"/>
    </source>
</evidence>
<evidence type="ECO:0000256" key="9">
    <source>
        <dbReference type="PROSITE-ProRule" id="PRU00042"/>
    </source>
</evidence>
<dbReference type="Gene3D" id="3.30.160.60">
    <property type="entry name" value="Classic Zinc Finger"/>
    <property type="match status" value="1"/>
</dbReference>
<dbReference type="Pfam" id="PF13912">
    <property type="entry name" value="zf-C2H2_6"/>
    <property type="match status" value="2"/>
</dbReference>
<evidence type="ECO:0000313" key="12">
    <source>
        <dbReference type="EMBL" id="KAJ1693949.1"/>
    </source>
</evidence>
<proteinExistence type="predicted"/>
<dbReference type="InterPro" id="IPR036236">
    <property type="entry name" value="Znf_C2H2_sf"/>
</dbReference>
<feature type="region of interest" description="Disordered" evidence="10">
    <location>
        <begin position="1"/>
        <end position="76"/>
    </location>
</feature>
<dbReference type="GO" id="GO:0005634">
    <property type="term" value="C:nucleus"/>
    <property type="evidence" value="ECO:0007669"/>
    <property type="project" value="UniProtKB-SubCell"/>
</dbReference>
<comment type="subcellular location">
    <subcellularLocation>
        <location evidence="1">Nucleus</location>
    </subcellularLocation>
</comment>
<evidence type="ECO:0000256" key="3">
    <source>
        <dbReference type="ARBA" id="ARBA00022737"/>
    </source>
</evidence>
<dbReference type="PANTHER" id="PTHR26374:SF456">
    <property type="entry name" value="ZINC FINGER PROTEIN ZAT5-LIKE"/>
    <property type="match status" value="1"/>
</dbReference>
<dbReference type="GO" id="GO:0008270">
    <property type="term" value="F:zinc ion binding"/>
    <property type="evidence" value="ECO:0007669"/>
    <property type="project" value="UniProtKB-KW"/>
</dbReference>
<dbReference type="EMBL" id="JAMQYH010000003">
    <property type="protein sequence ID" value="KAJ1693949.1"/>
    <property type="molecule type" value="Genomic_DNA"/>
</dbReference>
<feature type="compositionally biased region" description="Basic and acidic residues" evidence="10">
    <location>
        <begin position="1"/>
        <end position="13"/>
    </location>
</feature>
<dbReference type="PROSITE" id="PS00028">
    <property type="entry name" value="ZINC_FINGER_C2H2_1"/>
    <property type="match status" value="2"/>
</dbReference>
<keyword evidence="7" id="KW-0804">Transcription</keyword>
<dbReference type="PANTHER" id="PTHR26374">
    <property type="entry name" value="ZINC FINGER PROTEIN ZAT5"/>
    <property type="match status" value="1"/>
</dbReference>
<keyword evidence="2" id="KW-0479">Metal-binding</keyword>
<keyword evidence="5" id="KW-0862">Zinc</keyword>
<evidence type="ECO:0000256" key="2">
    <source>
        <dbReference type="ARBA" id="ARBA00022723"/>
    </source>
</evidence>
<evidence type="ECO:0000256" key="6">
    <source>
        <dbReference type="ARBA" id="ARBA00023015"/>
    </source>
</evidence>
<name>A0A9Q0CI71_9POAL</name>
<dbReference type="Proteomes" id="UP001151287">
    <property type="component" value="Unassembled WGS sequence"/>
</dbReference>
<protein>
    <recommendedName>
        <fullName evidence="11">C2H2-type domain-containing protein</fullName>
    </recommendedName>
</protein>